<dbReference type="Proteomes" id="UP000525298">
    <property type="component" value="Unassembled WGS sequence"/>
</dbReference>
<evidence type="ECO:0000259" key="1">
    <source>
        <dbReference type="Pfam" id="PF13248"/>
    </source>
</evidence>
<dbReference type="Pfam" id="PF13248">
    <property type="entry name" value="Zn_ribbon_3"/>
    <property type="match status" value="1"/>
</dbReference>
<dbReference type="RefSeq" id="WP_181549665.1">
    <property type="nucleotide sequence ID" value="NZ_JACDUS010000001.1"/>
</dbReference>
<evidence type="ECO:0000313" key="2">
    <source>
        <dbReference type="EMBL" id="MBA2879987.1"/>
    </source>
</evidence>
<name>A0A7W0C6G2_9BACT</name>
<organism evidence="2 3">
    <name type="scientific">Desulfosalsimonas propionicica</name>
    <dbReference type="NCBI Taxonomy" id="332175"/>
    <lineage>
        <taxon>Bacteria</taxon>
        <taxon>Pseudomonadati</taxon>
        <taxon>Thermodesulfobacteriota</taxon>
        <taxon>Desulfobacteria</taxon>
        <taxon>Desulfobacterales</taxon>
        <taxon>Desulfosalsimonadaceae</taxon>
        <taxon>Desulfosalsimonas</taxon>
    </lineage>
</organism>
<feature type="domain" description="Putative zinc-ribbon" evidence="1">
    <location>
        <begin position="197"/>
        <end position="220"/>
    </location>
</feature>
<gene>
    <name evidence="2" type="ORF">HNR65_000294</name>
</gene>
<protein>
    <recommendedName>
        <fullName evidence="1">Putative zinc-ribbon domain-containing protein</fullName>
    </recommendedName>
</protein>
<evidence type="ECO:0000313" key="3">
    <source>
        <dbReference type="Proteomes" id="UP000525298"/>
    </source>
</evidence>
<reference evidence="2 3" key="1">
    <citation type="submission" date="2020-07" db="EMBL/GenBank/DDBJ databases">
        <title>Genomic Encyclopedia of Type Strains, Phase IV (KMG-IV): sequencing the most valuable type-strain genomes for metagenomic binning, comparative biology and taxonomic classification.</title>
        <authorList>
            <person name="Goeker M."/>
        </authorList>
    </citation>
    <scope>NUCLEOTIDE SEQUENCE [LARGE SCALE GENOMIC DNA]</scope>
    <source>
        <strain evidence="2 3">DSM 17721</strain>
    </source>
</reference>
<sequence>MFETKEQVFEKIMEQEKPACPHCGQEMSIWEIPPIAVGDGLGWDSPYMYVCFNDECPLFVEGWENMWENYAQRASYRCIKSPHGSNFEVMPVFSSIGGQGQIVDDEVVAAEERLKESIKKGFSILSECYVSNDSVTCVQMLLDPSEPARVRIKAAEMAGDIAGLEALEVLNNRRFGNELLQEKSNEAISKIHERHFTRECPFCAEIIKKRAKVCKHCGKDVAGV</sequence>
<comment type="caution">
    <text evidence="2">The sequence shown here is derived from an EMBL/GenBank/DDBJ whole genome shotgun (WGS) entry which is preliminary data.</text>
</comment>
<proteinExistence type="predicted"/>
<dbReference type="InterPro" id="IPR059113">
    <property type="entry name" value="Znf_ribbon"/>
</dbReference>
<accession>A0A7W0C6G2</accession>
<keyword evidence="3" id="KW-1185">Reference proteome</keyword>
<dbReference type="AlphaFoldDB" id="A0A7W0C6G2"/>
<dbReference type="EMBL" id="JACDUS010000001">
    <property type="protein sequence ID" value="MBA2879987.1"/>
    <property type="molecule type" value="Genomic_DNA"/>
</dbReference>